<comment type="subcellular location">
    <subcellularLocation>
        <location evidence="1">Cell membrane</location>
        <topology evidence="1">Multi-pass membrane protein</topology>
    </subcellularLocation>
</comment>
<dbReference type="RefSeq" id="WP_139832235.1">
    <property type="nucleotide sequence ID" value="NZ_FXBL01000004.1"/>
</dbReference>
<name>A0A1X7NRF4_9HYPH</name>
<feature type="transmembrane region" description="Helical" evidence="6">
    <location>
        <begin position="156"/>
        <end position="175"/>
    </location>
</feature>
<feature type="transmembrane region" description="Helical" evidence="6">
    <location>
        <begin position="340"/>
        <end position="361"/>
    </location>
</feature>
<keyword evidence="8" id="KW-1185">Reference proteome</keyword>
<organism evidence="7 8">
    <name type="scientific">Mesorhizobium australicum</name>
    <dbReference type="NCBI Taxonomy" id="536018"/>
    <lineage>
        <taxon>Bacteria</taxon>
        <taxon>Pseudomonadati</taxon>
        <taxon>Pseudomonadota</taxon>
        <taxon>Alphaproteobacteria</taxon>
        <taxon>Hyphomicrobiales</taxon>
        <taxon>Phyllobacteriaceae</taxon>
        <taxon>Mesorhizobium</taxon>
    </lineage>
</organism>
<keyword evidence="4 6" id="KW-1133">Transmembrane helix</keyword>
<dbReference type="Pfam" id="PF13440">
    <property type="entry name" value="Polysacc_synt_3"/>
    <property type="match status" value="1"/>
</dbReference>
<keyword evidence="5 6" id="KW-0472">Membrane</keyword>
<feature type="transmembrane region" description="Helical" evidence="6">
    <location>
        <begin position="124"/>
        <end position="144"/>
    </location>
</feature>
<feature type="transmembrane region" description="Helical" evidence="6">
    <location>
        <begin position="368"/>
        <end position="388"/>
    </location>
</feature>
<feature type="transmembrane region" description="Helical" evidence="6">
    <location>
        <begin position="427"/>
        <end position="444"/>
    </location>
</feature>
<dbReference type="EMBL" id="FXBL01000004">
    <property type="protein sequence ID" value="SMH40661.1"/>
    <property type="molecule type" value="Genomic_DNA"/>
</dbReference>
<evidence type="ECO:0000256" key="3">
    <source>
        <dbReference type="ARBA" id="ARBA00022692"/>
    </source>
</evidence>
<dbReference type="Proteomes" id="UP000193083">
    <property type="component" value="Unassembled WGS sequence"/>
</dbReference>
<feature type="transmembrane region" description="Helical" evidence="6">
    <location>
        <begin position="33"/>
        <end position="59"/>
    </location>
</feature>
<keyword evidence="2" id="KW-1003">Cell membrane</keyword>
<evidence type="ECO:0000256" key="4">
    <source>
        <dbReference type="ARBA" id="ARBA00022989"/>
    </source>
</evidence>
<evidence type="ECO:0000256" key="1">
    <source>
        <dbReference type="ARBA" id="ARBA00004651"/>
    </source>
</evidence>
<reference evidence="7 8" key="1">
    <citation type="submission" date="2017-04" db="EMBL/GenBank/DDBJ databases">
        <authorList>
            <person name="Afonso C.L."/>
            <person name="Miller P.J."/>
            <person name="Scott M.A."/>
            <person name="Spackman E."/>
            <person name="Goraichik I."/>
            <person name="Dimitrov K.M."/>
            <person name="Suarez D.L."/>
            <person name="Swayne D.E."/>
        </authorList>
    </citation>
    <scope>NUCLEOTIDE SEQUENCE [LARGE SCALE GENOMIC DNA]</scope>
    <source>
        <strain evidence="7 8">B5P</strain>
    </source>
</reference>
<feature type="transmembrane region" description="Helical" evidence="6">
    <location>
        <begin position="80"/>
        <end position="104"/>
    </location>
</feature>
<feature type="transmembrane region" description="Helical" evidence="6">
    <location>
        <begin position="219"/>
        <end position="243"/>
    </location>
</feature>
<accession>A0A1X7NRF4</accession>
<feature type="transmembrane region" description="Helical" evidence="6">
    <location>
        <begin position="181"/>
        <end position="199"/>
    </location>
</feature>
<feature type="transmembrane region" description="Helical" evidence="6">
    <location>
        <begin position="303"/>
        <end position="325"/>
    </location>
</feature>
<dbReference type="PANTHER" id="PTHR30250:SF11">
    <property type="entry name" value="O-ANTIGEN TRANSPORTER-RELATED"/>
    <property type="match status" value="1"/>
</dbReference>
<feature type="transmembrane region" description="Helical" evidence="6">
    <location>
        <begin position="450"/>
        <end position="472"/>
    </location>
</feature>
<keyword evidence="3 6" id="KW-0812">Transmembrane</keyword>
<dbReference type="OrthoDB" id="9769862at2"/>
<dbReference type="InterPro" id="IPR050833">
    <property type="entry name" value="Poly_Biosynth_Transport"/>
</dbReference>
<dbReference type="AlphaFoldDB" id="A0A1X7NRF4"/>
<evidence type="ECO:0000256" key="6">
    <source>
        <dbReference type="SAM" id="Phobius"/>
    </source>
</evidence>
<dbReference type="PANTHER" id="PTHR30250">
    <property type="entry name" value="PST FAMILY PREDICTED COLANIC ACID TRANSPORTER"/>
    <property type="match status" value="1"/>
</dbReference>
<evidence type="ECO:0000313" key="8">
    <source>
        <dbReference type="Proteomes" id="UP000193083"/>
    </source>
</evidence>
<proteinExistence type="predicted"/>
<gene>
    <name evidence="7" type="ORF">SAMN02982922_2391</name>
</gene>
<evidence type="ECO:0000256" key="2">
    <source>
        <dbReference type="ARBA" id="ARBA00022475"/>
    </source>
</evidence>
<feature type="transmembrane region" description="Helical" evidence="6">
    <location>
        <begin position="255"/>
        <end position="274"/>
    </location>
</feature>
<protein>
    <submittedName>
        <fullName evidence="7">Polysaccharide transporter, PST family</fullName>
    </submittedName>
</protein>
<evidence type="ECO:0000313" key="7">
    <source>
        <dbReference type="EMBL" id="SMH40661.1"/>
    </source>
</evidence>
<feature type="transmembrane region" description="Helical" evidence="6">
    <location>
        <begin position="394"/>
        <end position="415"/>
    </location>
</feature>
<sequence>MSILTKEMYLSLAVMWAAHSVNSIISLVRMKLIALLVGPAGIGVLGLFQSFQSTATTLAGLGLTTSSVRELAGARSDEHVFSVVQSALFVGLFLQGSIAMLAVWLLRSQIAIWIFNDPSFDFEIGVLGITILLTMIGSSQVTLLQGLRRVKDLGKIMTISALISTVVGVTVIWWIGDRGIVWFMLTQSVIVIVVAHAYVRRLGNTGRPKLDLRARIRRWSQMVHLGIPFMLGALVAAFSLLTVRAALVESAGLDVAGYFSASWSISLLYVNFILQAMNTDYFPRLSETDADHRKTSELINTQILVNLSIGGPIILVTIVSAPWLIRLLYSASFAPTAELLQWQALGNALKLFSLPLSYVLVARGHSIVFFLAEVFWNGLFIGIIVGGFESLGLTIVGVAYLVAYAIFLALHVLYLRAKLQLLVSQDAVLIGATVFVAAAIVMFLSRNFGVYGLGFGVVFSLAGSAFGIRVAFARMARANTPVPARIRRIYAMIGWHLPASSSATDGNEPIVIRPRPL</sequence>
<dbReference type="GO" id="GO:0005886">
    <property type="term" value="C:plasma membrane"/>
    <property type="evidence" value="ECO:0007669"/>
    <property type="project" value="UniProtKB-SubCell"/>
</dbReference>
<evidence type="ECO:0000256" key="5">
    <source>
        <dbReference type="ARBA" id="ARBA00023136"/>
    </source>
</evidence>